<organism evidence="1 2">
    <name type="scientific">Achromobacter insuavis</name>
    <dbReference type="NCBI Taxonomy" id="1287735"/>
    <lineage>
        <taxon>Bacteria</taxon>
        <taxon>Pseudomonadati</taxon>
        <taxon>Pseudomonadota</taxon>
        <taxon>Betaproteobacteria</taxon>
        <taxon>Burkholderiales</taxon>
        <taxon>Alcaligenaceae</taxon>
        <taxon>Achromobacter</taxon>
    </lineage>
</organism>
<protein>
    <submittedName>
        <fullName evidence="1">Uncharacterized protein</fullName>
    </submittedName>
</protein>
<name>A0A6J4ZIN0_9BURK</name>
<evidence type="ECO:0000313" key="1">
    <source>
        <dbReference type="EMBL" id="CAB3627802.1"/>
    </source>
</evidence>
<proteinExistence type="predicted"/>
<dbReference type="AlphaFoldDB" id="A0A6J4ZIN0"/>
<evidence type="ECO:0000313" key="2">
    <source>
        <dbReference type="Proteomes" id="UP000507979"/>
    </source>
</evidence>
<keyword evidence="2" id="KW-1185">Reference proteome</keyword>
<dbReference type="Proteomes" id="UP000507979">
    <property type="component" value="Unassembled WGS sequence"/>
</dbReference>
<dbReference type="RefSeq" id="WP_054433482.1">
    <property type="nucleotide sequence ID" value="NZ_CADIJR010000002.1"/>
</dbReference>
<sequence length="87" mass="9713">MTFYAFVHSRSGLTRPVLAGEFKGRDQSDAYNKAIASPAVKKIVGHQQTQDLYVRVYEARDYRSAADQAMAVHTPWLSPTPETNARA</sequence>
<gene>
    <name evidence="1" type="ORF">LMG26845_00493</name>
</gene>
<dbReference type="EMBL" id="CADIJR010000002">
    <property type="protein sequence ID" value="CAB3627802.1"/>
    <property type="molecule type" value="Genomic_DNA"/>
</dbReference>
<dbReference type="GeneID" id="92896333"/>
<accession>A0A6J4ZIN0</accession>
<reference evidence="1 2" key="1">
    <citation type="submission" date="2020-04" db="EMBL/GenBank/DDBJ databases">
        <authorList>
            <person name="De Canck E."/>
        </authorList>
    </citation>
    <scope>NUCLEOTIDE SEQUENCE [LARGE SCALE GENOMIC DNA]</scope>
    <source>
        <strain evidence="1 2">LMG 26845</strain>
    </source>
</reference>